<evidence type="ECO:0000259" key="1">
    <source>
        <dbReference type="PROSITE" id="PS51664"/>
    </source>
</evidence>
<accession>A0A927ICN6</accession>
<dbReference type="AlphaFoldDB" id="A0A927ICN6"/>
<evidence type="ECO:0000313" key="2">
    <source>
        <dbReference type="EMBL" id="MBD3931814.1"/>
    </source>
</evidence>
<name>A0A927ICN6_9ACTN</name>
<dbReference type="Proteomes" id="UP000632289">
    <property type="component" value="Unassembled WGS sequence"/>
</dbReference>
<organism evidence="2 3">
    <name type="scientific">Streptomyces chumphonensis</name>
    <dbReference type="NCBI Taxonomy" id="1214925"/>
    <lineage>
        <taxon>Bacteria</taxon>
        <taxon>Bacillati</taxon>
        <taxon>Actinomycetota</taxon>
        <taxon>Actinomycetes</taxon>
        <taxon>Kitasatosporales</taxon>
        <taxon>Streptomycetaceae</taxon>
        <taxon>Streptomyces</taxon>
    </lineage>
</organism>
<gene>
    <name evidence="2" type="ORF">IF129_09595</name>
</gene>
<dbReference type="NCBIfam" id="TIGR03882">
    <property type="entry name" value="cyclo_dehyd_2"/>
    <property type="match status" value="1"/>
</dbReference>
<dbReference type="InterPro" id="IPR003776">
    <property type="entry name" value="YcaO-like_dom"/>
</dbReference>
<comment type="caution">
    <text evidence="2">The sequence shown here is derived from an EMBL/GenBank/DDBJ whole genome shotgun (WGS) entry which is preliminary data.</text>
</comment>
<evidence type="ECO:0000313" key="3">
    <source>
        <dbReference type="Proteomes" id="UP000632289"/>
    </source>
</evidence>
<sequence length="709" mass="73664">MAAGAYEALAETRPRIRRDVLFTRTPGGVLFHNADGGFHLTGRTAYRFASLLVPHLSGRHRLAEICEGFQPPQRKMAGELVKALYARDFARDAPVEEPEPAADPATAAVTSRFAPQIAYVDHYADGARARFAAFRSTRVAVLGRDEVARWCAVGLLRNGCATLGVEGDFAEVAAEAAELEAAGCPVDVTPLLPAGRTGAPQEDDPGWADLADHDVVVVSGARAAARTHRLLAEGVPEGRVLLPSWTFGEHAVTGPLHRPGASGCWSCALLRLGANRDSATAAELWSEVAGAARPLDAAQDGPLHGPVAAMTGNLLGYEVFRLTTGALPAETAAQVLVQDLRSLDVVAEPVHPHPRCRLCREPAPSDAAQQVLVEGPAAPHTATAGDAREAEQVVEDLNAVTGALVRPWTGTFRRFLDEELTQTPLKVSRLEGVFGAQGPRLIAAFDVHHLAGARVRALHSAAVAFVEHVAPAPEEATGVSLLTKETAAVPAAALRPFGPANRERRYPATRAGAGAGASPREAAGSALLSALAHEALLGAVCGTSPAAPLPEDEADPERVFLHRSAGHLEVGVELLALGADSPGAVPVVLARETTADGNGRWAVAAALTRRAAATAALRDLLGPVQLAAQEPGTRVDLGDPVLADLAPGTLRVDPGGRLGPDGTTWPAVLEAVRAAGRDVLLVPTTPAALLAGGVHTARVVLTGGADDRR</sequence>
<keyword evidence="3" id="KW-1185">Reference proteome</keyword>
<proteinExistence type="predicted"/>
<dbReference type="PROSITE" id="PS51664">
    <property type="entry name" value="YCAO"/>
    <property type="match status" value="1"/>
</dbReference>
<dbReference type="RefSeq" id="WP_191209093.1">
    <property type="nucleotide sequence ID" value="NZ_BAABKL010000018.1"/>
</dbReference>
<reference evidence="2" key="1">
    <citation type="submission" date="2020-09" db="EMBL/GenBank/DDBJ databases">
        <title>Secondary metabolite and genome analysis of marine Streptomyces chumphonensis KK1-2T.</title>
        <authorList>
            <person name="Phongsopitanun W."/>
            <person name="Kanchanasin P."/>
            <person name="Pittayakhajonwut P."/>
            <person name="Suwanborirux K."/>
            <person name="Tanasupawat S."/>
        </authorList>
    </citation>
    <scope>NUCLEOTIDE SEQUENCE</scope>
    <source>
        <strain evidence="2">KK1-2</strain>
    </source>
</reference>
<dbReference type="InterPro" id="IPR022291">
    <property type="entry name" value="Bacteriocin_synth_cyclodeHase"/>
</dbReference>
<feature type="domain" description="YcaO" evidence="1">
    <location>
        <begin position="394"/>
        <end position="709"/>
    </location>
</feature>
<protein>
    <submittedName>
        <fullName evidence="2">TOMM leader peptide-binding protein</fullName>
    </submittedName>
</protein>
<dbReference type="Gene3D" id="3.40.50.720">
    <property type="entry name" value="NAD(P)-binding Rossmann-like Domain"/>
    <property type="match status" value="1"/>
</dbReference>
<dbReference type="EMBL" id="JACXYU010000003">
    <property type="protein sequence ID" value="MBD3931814.1"/>
    <property type="molecule type" value="Genomic_DNA"/>
</dbReference>